<dbReference type="Proteomes" id="UP000037425">
    <property type="component" value="Unassembled WGS sequence"/>
</dbReference>
<evidence type="ECO:0000256" key="2">
    <source>
        <dbReference type="SAM" id="SignalP"/>
    </source>
</evidence>
<accession>A0A0L8C7E8</accession>
<organism evidence="4 5">
    <name type="scientific">Ensifer adhaerens</name>
    <name type="common">Sinorhizobium morelense</name>
    <dbReference type="NCBI Taxonomy" id="106592"/>
    <lineage>
        <taxon>Bacteria</taxon>
        <taxon>Pseudomonadati</taxon>
        <taxon>Pseudomonadota</taxon>
        <taxon>Alphaproteobacteria</taxon>
        <taxon>Hyphomicrobiales</taxon>
        <taxon>Rhizobiaceae</taxon>
        <taxon>Sinorhizobium/Ensifer group</taxon>
        <taxon>Ensifer</taxon>
    </lineage>
</organism>
<dbReference type="OrthoDB" id="9795587at2"/>
<dbReference type="InterPro" id="IPR036374">
    <property type="entry name" value="OxRdtase_Mopterin-bd_sf"/>
</dbReference>
<evidence type="ECO:0000256" key="1">
    <source>
        <dbReference type="SAM" id="MobiDB-lite"/>
    </source>
</evidence>
<name>A0A0L8C7E8_ENSAD</name>
<dbReference type="AlphaFoldDB" id="A0A0L8C7E8"/>
<dbReference type="InterPro" id="IPR006311">
    <property type="entry name" value="TAT_signal"/>
</dbReference>
<dbReference type="Gene3D" id="3.90.420.10">
    <property type="entry name" value="Oxidoreductase, molybdopterin-binding domain"/>
    <property type="match status" value="1"/>
</dbReference>
<feature type="chain" id="PRO_5005581613" evidence="2">
    <location>
        <begin position="26"/>
        <end position="263"/>
    </location>
</feature>
<proteinExistence type="predicted"/>
<gene>
    <name evidence="4" type="ORF">AC244_04385</name>
</gene>
<evidence type="ECO:0000313" key="5">
    <source>
        <dbReference type="Proteomes" id="UP000037425"/>
    </source>
</evidence>
<dbReference type="RefSeq" id="WP_053247532.1">
    <property type="nucleotide sequence ID" value="NZ_LGAP01000001.1"/>
</dbReference>
<dbReference type="PANTHER" id="PTHR43032:SF2">
    <property type="entry name" value="BLL0505 PROTEIN"/>
    <property type="match status" value="1"/>
</dbReference>
<keyword evidence="2" id="KW-0732">Signal</keyword>
<dbReference type="EMBL" id="LGAP01000001">
    <property type="protein sequence ID" value="KOF22739.1"/>
    <property type="molecule type" value="Genomic_DNA"/>
</dbReference>
<dbReference type="CDD" id="cd02108">
    <property type="entry name" value="bact_SO_family_Moco"/>
    <property type="match status" value="1"/>
</dbReference>
<sequence>MSRLLINRRRFLTAAGIAASTLPLAGCDAFDGMLKNRAPVRDVLASANDLTYRVQRLLMDADRLAPEFGESEIRQGQRPNGSTEPTDPEYIALRQQDFSGYRLGITGLVEKPLSLTLTELRNMPSRTQITRHDCVEGWSCIAKWTGVPLARVLDEARAKPEARYVVFHCFDRMDLGLSGPAAYYESIDLIDARHPQTILAYGLNGRPLPIANGAPLRVRIERQLGYKMAKYISAIEVVSDLSPFGRGRGGFWEDLGYDWYAGI</sequence>
<comment type="caution">
    <text evidence="4">The sequence shown here is derived from an EMBL/GenBank/DDBJ whole genome shotgun (WGS) entry which is preliminary data.</text>
</comment>
<feature type="signal peptide" evidence="2">
    <location>
        <begin position="1"/>
        <end position="25"/>
    </location>
</feature>
<dbReference type="InterPro" id="IPR000572">
    <property type="entry name" value="OxRdtase_Mopterin-bd_dom"/>
</dbReference>
<feature type="domain" description="Oxidoreductase molybdopterin-binding" evidence="3">
    <location>
        <begin position="96"/>
        <end position="240"/>
    </location>
</feature>
<dbReference type="PATRIC" id="fig|106592.7.peg.938"/>
<reference evidence="5" key="1">
    <citation type="submission" date="2015-07" db="EMBL/GenBank/DDBJ databases">
        <title>Whole genome sequence of an Ensifer adhaerens strain isolated from a cave pool in the Wind Cave National Park.</title>
        <authorList>
            <person name="Eng W.W.H."/>
            <person name="Gan H.M."/>
            <person name="Barton H.A."/>
            <person name="Savka M.A."/>
        </authorList>
    </citation>
    <scope>NUCLEOTIDE SEQUENCE [LARGE SCALE GENOMIC DNA]</scope>
    <source>
        <strain evidence="5">SD006</strain>
    </source>
</reference>
<evidence type="ECO:0000313" key="4">
    <source>
        <dbReference type="EMBL" id="KOF22739.1"/>
    </source>
</evidence>
<dbReference type="SUPFAM" id="SSF56524">
    <property type="entry name" value="Oxidoreductase molybdopterin-binding domain"/>
    <property type="match status" value="1"/>
</dbReference>
<dbReference type="PROSITE" id="PS51318">
    <property type="entry name" value="TAT"/>
    <property type="match status" value="1"/>
</dbReference>
<dbReference type="Pfam" id="PF00174">
    <property type="entry name" value="Oxidored_molyb"/>
    <property type="match status" value="1"/>
</dbReference>
<feature type="region of interest" description="Disordered" evidence="1">
    <location>
        <begin position="68"/>
        <end position="87"/>
    </location>
</feature>
<evidence type="ECO:0000259" key="3">
    <source>
        <dbReference type="Pfam" id="PF00174"/>
    </source>
</evidence>
<dbReference type="PANTHER" id="PTHR43032">
    <property type="entry name" value="PROTEIN-METHIONINE-SULFOXIDE REDUCTASE"/>
    <property type="match status" value="1"/>
</dbReference>
<protein>
    <submittedName>
        <fullName evidence="4">Molybdopterin oxidoreductase</fullName>
    </submittedName>
</protein>